<organism evidence="1 2">
    <name type="scientific">Spirodela intermedia</name>
    <name type="common">Intermediate duckweed</name>
    <dbReference type="NCBI Taxonomy" id="51605"/>
    <lineage>
        <taxon>Eukaryota</taxon>
        <taxon>Viridiplantae</taxon>
        <taxon>Streptophyta</taxon>
        <taxon>Embryophyta</taxon>
        <taxon>Tracheophyta</taxon>
        <taxon>Spermatophyta</taxon>
        <taxon>Magnoliopsida</taxon>
        <taxon>Liliopsida</taxon>
        <taxon>Araceae</taxon>
        <taxon>Lemnoideae</taxon>
        <taxon>Spirodela</taxon>
    </lineage>
</organism>
<evidence type="ECO:0000313" key="1">
    <source>
        <dbReference type="EMBL" id="CAA7400798.1"/>
    </source>
</evidence>
<dbReference type="EMBL" id="LR746271">
    <property type="protein sequence ID" value="CAA7400798.1"/>
    <property type="molecule type" value="Genomic_DNA"/>
</dbReference>
<sequence length="26" mass="3127">MQNANQATSFIIHSVPLTYFFCWDYE</sequence>
<protein>
    <submittedName>
        <fullName evidence="1">Uncharacterized protein</fullName>
    </submittedName>
</protein>
<accession>A0A7I8KUM6</accession>
<reference evidence="1" key="1">
    <citation type="submission" date="2020-02" db="EMBL/GenBank/DDBJ databases">
        <authorList>
            <person name="Scholz U."/>
            <person name="Mascher M."/>
            <person name="Fiebig A."/>
        </authorList>
    </citation>
    <scope>NUCLEOTIDE SEQUENCE</scope>
</reference>
<proteinExistence type="predicted"/>
<evidence type="ECO:0000313" key="2">
    <source>
        <dbReference type="Proteomes" id="UP000663760"/>
    </source>
</evidence>
<dbReference type="AlphaFoldDB" id="A0A7I8KUM6"/>
<dbReference type="Proteomes" id="UP000663760">
    <property type="component" value="Chromosome 8"/>
</dbReference>
<keyword evidence="2" id="KW-1185">Reference proteome</keyword>
<gene>
    <name evidence="1" type="ORF">SI8410_08011476</name>
</gene>
<name>A0A7I8KUM6_SPIIN</name>